<geneLocation type="plasmid" evidence="2">
    <name>p4M18F</name>
</geneLocation>
<reference evidence="2" key="1">
    <citation type="submission" date="2019-08" db="EMBL/GenBank/DDBJ databases">
        <authorList>
            <person name="Yao H."/>
        </authorList>
    </citation>
    <scope>NUCLEOTIDE SEQUENCE</scope>
    <source>
        <strain evidence="2">4M18F</strain>
        <plasmid evidence="2">p4M18F</plasmid>
    </source>
</reference>
<dbReference type="Gene3D" id="6.20.330.10">
    <property type="match status" value="1"/>
</dbReference>
<dbReference type="GO" id="GO:0006508">
    <property type="term" value="P:proteolysis"/>
    <property type="evidence" value="ECO:0007669"/>
    <property type="project" value="InterPro"/>
</dbReference>
<organism evidence="2">
    <name type="scientific">Escherichia coli</name>
    <dbReference type="NCBI Taxonomy" id="562"/>
    <lineage>
        <taxon>Bacteria</taxon>
        <taxon>Pseudomonadati</taxon>
        <taxon>Pseudomonadota</taxon>
        <taxon>Gammaproteobacteria</taxon>
        <taxon>Enterobacterales</taxon>
        <taxon>Enterobacteriaceae</taxon>
        <taxon>Escherichia</taxon>
    </lineage>
</organism>
<sequence>MLLRCVPADAIYADSSALTGSIGVRMDHWNLSRVMDTVGVKNEPLTAGEFKDALDPYHPLSDAPAILCRSKSWMQCTNNSLRTLSKAGVRNY</sequence>
<feature type="domain" description="Peptidase S49" evidence="1">
    <location>
        <begin position="6"/>
        <end position="63"/>
    </location>
</feature>
<accession>A0A6G6AK92</accession>
<keyword evidence="2" id="KW-0614">Plasmid</keyword>
<dbReference type="PANTHER" id="PTHR42987">
    <property type="entry name" value="PEPTIDASE S49"/>
    <property type="match status" value="1"/>
</dbReference>
<dbReference type="PANTHER" id="PTHR42987:SF4">
    <property type="entry name" value="PROTEASE SOHB-RELATED"/>
    <property type="match status" value="1"/>
</dbReference>
<proteinExistence type="predicted"/>
<evidence type="ECO:0000313" key="2">
    <source>
        <dbReference type="EMBL" id="QID22547.1"/>
    </source>
</evidence>
<name>A0A6G6AK92_ECOLX</name>
<evidence type="ECO:0000259" key="1">
    <source>
        <dbReference type="Pfam" id="PF01343"/>
    </source>
</evidence>
<dbReference type="AlphaFoldDB" id="A0A6G6AK92"/>
<dbReference type="EMBL" id="MN256757">
    <property type="protein sequence ID" value="QID22547.1"/>
    <property type="molecule type" value="Genomic_DNA"/>
</dbReference>
<dbReference type="InterPro" id="IPR002142">
    <property type="entry name" value="Peptidase_S49"/>
</dbReference>
<dbReference type="Pfam" id="PF01343">
    <property type="entry name" value="Peptidase_S49"/>
    <property type="match status" value="1"/>
</dbReference>
<protein>
    <submittedName>
        <fullName evidence="2">Peptidase</fullName>
    </submittedName>
</protein>
<dbReference type="RefSeq" id="WP_352037293.1">
    <property type="nucleotide sequence ID" value="NZ_MN256757.1"/>
</dbReference>
<dbReference type="GO" id="GO:0008233">
    <property type="term" value="F:peptidase activity"/>
    <property type="evidence" value="ECO:0007669"/>
    <property type="project" value="InterPro"/>
</dbReference>